<protein>
    <submittedName>
        <fullName evidence="2">Uncharacterized protein</fullName>
    </submittedName>
</protein>
<dbReference type="Proteomes" id="UP000218831">
    <property type="component" value="Unassembled WGS sequence"/>
</dbReference>
<feature type="transmembrane region" description="Helical" evidence="1">
    <location>
        <begin position="43"/>
        <end position="60"/>
    </location>
</feature>
<accession>A0A2A2GD99</accession>
<proteinExistence type="predicted"/>
<sequence>MLNKIQGRPFWYKVWTISFGIAAIYVLIKVFTEEGLAKFDYFLMFYTNASILLDIFISRFSKGRKLANIRIAC</sequence>
<comment type="caution">
    <text evidence="2">The sequence shown here is derived from an EMBL/GenBank/DDBJ whole genome shotgun (WGS) entry which is preliminary data.</text>
</comment>
<name>A0A2A2GD99_9BACT</name>
<gene>
    <name evidence="2" type="ORF">CK503_00200</name>
</gene>
<keyword evidence="3" id="KW-1185">Reference proteome</keyword>
<feature type="transmembrane region" description="Helical" evidence="1">
    <location>
        <begin position="12"/>
        <end position="31"/>
    </location>
</feature>
<evidence type="ECO:0000256" key="1">
    <source>
        <dbReference type="SAM" id="Phobius"/>
    </source>
</evidence>
<keyword evidence="1" id="KW-0472">Membrane</keyword>
<organism evidence="2 3">
    <name type="scientific">Fodinibius salipaludis</name>
    <dbReference type="NCBI Taxonomy" id="2032627"/>
    <lineage>
        <taxon>Bacteria</taxon>
        <taxon>Pseudomonadati</taxon>
        <taxon>Balneolota</taxon>
        <taxon>Balneolia</taxon>
        <taxon>Balneolales</taxon>
        <taxon>Balneolaceae</taxon>
        <taxon>Fodinibius</taxon>
    </lineage>
</organism>
<evidence type="ECO:0000313" key="3">
    <source>
        <dbReference type="Proteomes" id="UP000218831"/>
    </source>
</evidence>
<dbReference type="EMBL" id="NSKE01000001">
    <property type="protein sequence ID" value="PAU95521.1"/>
    <property type="molecule type" value="Genomic_DNA"/>
</dbReference>
<keyword evidence="1" id="KW-0812">Transmembrane</keyword>
<evidence type="ECO:0000313" key="2">
    <source>
        <dbReference type="EMBL" id="PAU95521.1"/>
    </source>
</evidence>
<keyword evidence="1" id="KW-1133">Transmembrane helix</keyword>
<dbReference type="AlphaFoldDB" id="A0A2A2GD99"/>
<reference evidence="2 3" key="1">
    <citation type="submission" date="2017-08" db="EMBL/GenBank/DDBJ databases">
        <title>Aliifodinibius alkalisoli sp. nov., isolated from saline alkaline soil.</title>
        <authorList>
            <person name="Liu D."/>
            <person name="Zhang G."/>
        </authorList>
    </citation>
    <scope>NUCLEOTIDE SEQUENCE [LARGE SCALE GENOMIC DNA]</scope>
    <source>
        <strain evidence="2 3">WN023</strain>
    </source>
</reference>